<dbReference type="AlphaFoldDB" id="J3PKI1"/>
<reference evidence="3" key="5">
    <citation type="submission" date="2018-04" db="UniProtKB">
        <authorList>
            <consortium name="EnsemblFungi"/>
        </authorList>
    </citation>
    <scope>IDENTIFICATION</scope>
    <source>
        <strain evidence="3">R3-111a-1</strain>
    </source>
</reference>
<evidence type="ECO:0000313" key="4">
    <source>
        <dbReference type="Proteomes" id="UP000006039"/>
    </source>
</evidence>
<organism evidence="2">
    <name type="scientific">Gaeumannomyces tritici (strain R3-111a-1)</name>
    <name type="common">Wheat and barley take-all root rot fungus</name>
    <name type="synonym">Gaeumannomyces graminis var. tritici</name>
    <dbReference type="NCBI Taxonomy" id="644352"/>
    <lineage>
        <taxon>Eukaryota</taxon>
        <taxon>Fungi</taxon>
        <taxon>Dikarya</taxon>
        <taxon>Ascomycota</taxon>
        <taxon>Pezizomycotina</taxon>
        <taxon>Sordariomycetes</taxon>
        <taxon>Sordariomycetidae</taxon>
        <taxon>Magnaporthales</taxon>
        <taxon>Magnaporthaceae</taxon>
        <taxon>Gaeumannomyces</taxon>
    </lineage>
</organism>
<name>J3PKI1_GAET3</name>
<reference evidence="2" key="2">
    <citation type="submission" date="2010-07" db="EMBL/GenBank/DDBJ databases">
        <authorList>
            <consortium name="The Broad Institute Genome Sequencing Platform"/>
            <consortium name="Broad Institute Genome Sequencing Center for Infectious Disease"/>
            <person name="Ma L.-J."/>
            <person name="Dead R."/>
            <person name="Young S."/>
            <person name="Zeng Q."/>
            <person name="Koehrsen M."/>
            <person name="Alvarado L."/>
            <person name="Berlin A."/>
            <person name="Chapman S.B."/>
            <person name="Chen Z."/>
            <person name="Freedman E."/>
            <person name="Gellesch M."/>
            <person name="Goldberg J."/>
            <person name="Griggs A."/>
            <person name="Gujja S."/>
            <person name="Heilman E.R."/>
            <person name="Heiman D."/>
            <person name="Hepburn T."/>
            <person name="Howarth C."/>
            <person name="Jen D."/>
            <person name="Larson L."/>
            <person name="Mehta T."/>
            <person name="Neiman D."/>
            <person name="Pearson M."/>
            <person name="Roberts A."/>
            <person name="Saif S."/>
            <person name="Shea T."/>
            <person name="Shenoy N."/>
            <person name="Sisk P."/>
            <person name="Stolte C."/>
            <person name="Sykes S."/>
            <person name="Walk T."/>
            <person name="White J."/>
            <person name="Yandava C."/>
            <person name="Haas B."/>
            <person name="Nusbaum C."/>
            <person name="Birren B."/>
        </authorList>
    </citation>
    <scope>NUCLEOTIDE SEQUENCE</scope>
    <source>
        <strain evidence="2">R3-111a-1</strain>
    </source>
</reference>
<dbReference type="Proteomes" id="UP000006039">
    <property type="component" value="Unassembled WGS sequence"/>
</dbReference>
<gene>
    <name evidence="3" type="primary">20354494</name>
    <name evidence="2" type="ORF">GGTG_14036</name>
</gene>
<accession>J3PKI1</accession>
<keyword evidence="4" id="KW-1185">Reference proteome</keyword>
<sequence>MNDWAGTDRDDGDNTPPTRTGCDSKKWTRGFNVVPFTAPGSSISRVGRWVPEGREPEVAMGGMRVRREGVDGTKGSHDIGGPCAERKGHERRGRTGQGFIRAWIGSGGIEFAPPAGKNGPSSSYRRHHNRLLAEGCMRTAASCRLSLRACLHAASGTRRLGQAQTAAKASRGQPWLAGDIPTYGSRPPGLACQARQYPRPLAASRLASAEGLGGKSTGWLAGNGHHEFGGRDIDF</sequence>
<dbReference type="EnsemblFungi" id="EJT68388">
    <property type="protein sequence ID" value="EJT68388"/>
    <property type="gene ID" value="GGTG_14036"/>
</dbReference>
<evidence type="ECO:0000313" key="2">
    <source>
        <dbReference type="EMBL" id="EJT68388.1"/>
    </source>
</evidence>
<reference evidence="4" key="1">
    <citation type="submission" date="2010-07" db="EMBL/GenBank/DDBJ databases">
        <title>The genome sequence of Gaeumannomyces graminis var. tritici strain R3-111a-1.</title>
        <authorList>
            <consortium name="The Broad Institute Genome Sequencing Platform"/>
            <person name="Ma L.-J."/>
            <person name="Dead R."/>
            <person name="Young S."/>
            <person name="Zeng Q."/>
            <person name="Koehrsen M."/>
            <person name="Alvarado L."/>
            <person name="Berlin A."/>
            <person name="Chapman S.B."/>
            <person name="Chen Z."/>
            <person name="Freedman E."/>
            <person name="Gellesch M."/>
            <person name="Goldberg J."/>
            <person name="Griggs A."/>
            <person name="Gujja S."/>
            <person name="Heilman E.R."/>
            <person name="Heiman D."/>
            <person name="Hepburn T."/>
            <person name="Howarth C."/>
            <person name="Jen D."/>
            <person name="Larson L."/>
            <person name="Mehta T."/>
            <person name="Neiman D."/>
            <person name="Pearson M."/>
            <person name="Roberts A."/>
            <person name="Saif S."/>
            <person name="Shea T."/>
            <person name="Shenoy N."/>
            <person name="Sisk P."/>
            <person name="Stolte C."/>
            <person name="Sykes S."/>
            <person name="Walk T."/>
            <person name="White J."/>
            <person name="Yandava C."/>
            <person name="Haas B."/>
            <person name="Nusbaum C."/>
            <person name="Birren B."/>
        </authorList>
    </citation>
    <scope>NUCLEOTIDE SEQUENCE [LARGE SCALE GENOMIC DNA]</scope>
    <source>
        <strain evidence="4">R3-111a-1</strain>
    </source>
</reference>
<reference evidence="3" key="4">
    <citation type="journal article" date="2015" name="G3 (Bethesda)">
        <title>Genome sequences of three phytopathogenic species of the Magnaporthaceae family of fungi.</title>
        <authorList>
            <person name="Okagaki L.H."/>
            <person name="Nunes C.C."/>
            <person name="Sailsbery J."/>
            <person name="Clay B."/>
            <person name="Brown D."/>
            <person name="John T."/>
            <person name="Oh Y."/>
            <person name="Young N."/>
            <person name="Fitzgerald M."/>
            <person name="Haas B.J."/>
            <person name="Zeng Q."/>
            <person name="Young S."/>
            <person name="Adiconis X."/>
            <person name="Fan L."/>
            <person name="Levin J.Z."/>
            <person name="Mitchell T.K."/>
            <person name="Okubara P.A."/>
            <person name="Farman M.L."/>
            <person name="Kohn L.M."/>
            <person name="Birren B."/>
            <person name="Ma L.-J."/>
            <person name="Dean R.A."/>
        </authorList>
    </citation>
    <scope>NUCLEOTIDE SEQUENCE</scope>
    <source>
        <strain evidence="3">R3-111a-1</strain>
    </source>
</reference>
<feature type="region of interest" description="Disordered" evidence="1">
    <location>
        <begin position="1"/>
        <end position="25"/>
    </location>
</feature>
<dbReference type="RefSeq" id="XP_009230227.1">
    <property type="nucleotide sequence ID" value="XM_009231963.1"/>
</dbReference>
<dbReference type="EMBL" id="GL385503">
    <property type="protein sequence ID" value="EJT68388.1"/>
    <property type="molecule type" value="Genomic_DNA"/>
</dbReference>
<dbReference type="HOGENOM" id="CLU_1180285_0_0_1"/>
<dbReference type="VEuPathDB" id="FungiDB:GGTG_14036"/>
<proteinExistence type="predicted"/>
<evidence type="ECO:0000313" key="3">
    <source>
        <dbReference type="EnsemblFungi" id="EJT68388"/>
    </source>
</evidence>
<evidence type="ECO:0000256" key="1">
    <source>
        <dbReference type="SAM" id="MobiDB-lite"/>
    </source>
</evidence>
<protein>
    <submittedName>
        <fullName evidence="2 3">Uncharacterized protein</fullName>
    </submittedName>
</protein>
<reference evidence="2" key="3">
    <citation type="submission" date="2010-09" db="EMBL/GenBank/DDBJ databases">
        <title>Annotation of Gaeumannomyces graminis var. tritici R3-111a-1.</title>
        <authorList>
            <consortium name="The Broad Institute Genome Sequencing Platform"/>
            <person name="Ma L.-J."/>
            <person name="Dead R."/>
            <person name="Young S.K."/>
            <person name="Zeng Q."/>
            <person name="Gargeya S."/>
            <person name="Fitzgerald M."/>
            <person name="Haas B."/>
            <person name="Abouelleil A."/>
            <person name="Alvarado L."/>
            <person name="Arachchi H.M."/>
            <person name="Berlin A."/>
            <person name="Brown A."/>
            <person name="Chapman S.B."/>
            <person name="Chen Z."/>
            <person name="Dunbar C."/>
            <person name="Freedman E."/>
            <person name="Gearin G."/>
            <person name="Gellesch M."/>
            <person name="Goldberg J."/>
            <person name="Griggs A."/>
            <person name="Gujja S."/>
            <person name="Heiman D."/>
            <person name="Howarth C."/>
            <person name="Larson L."/>
            <person name="Lui A."/>
            <person name="MacDonald P.J.P."/>
            <person name="Mehta T."/>
            <person name="Montmayeur A."/>
            <person name="Murphy C."/>
            <person name="Neiman D."/>
            <person name="Pearson M."/>
            <person name="Priest M."/>
            <person name="Roberts A."/>
            <person name="Saif S."/>
            <person name="Shea T."/>
            <person name="Shenoy N."/>
            <person name="Sisk P."/>
            <person name="Stolte C."/>
            <person name="Sykes S."/>
            <person name="Yandava C."/>
            <person name="Wortman J."/>
            <person name="Nusbaum C."/>
            <person name="Birren B."/>
        </authorList>
    </citation>
    <scope>NUCLEOTIDE SEQUENCE</scope>
    <source>
        <strain evidence="2">R3-111a-1</strain>
    </source>
</reference>
<dbReference type="GeneID" id="20354494"/>